<proteinExistence type="predicted"/>
<dbReference type="PROSITE" id="PS51375">
    <property type="entry name" value="PPR"/>
    <property type="match status" value="1"/>
</dbReference>
<organism evidence="3 4">
    <name type="scientific">Phoenix dactylifera</name>
    <name type="common">Date palm</name>
    <dbReference type="NCBI Taxonomy" id="42345"/>
    <lineage>
        <taxon>Eukaryota</taxon>
        <taxon>Viridiplantae</taxon>
        <taxon>Streptophyta</taxon>
        <taxon>Embryophyta</taxon>
        <taxon>Tracheophyta</taxon>
        <taxon>Spermatophyta</taxon>
        <taxon>Magnoliopsida</taxon>
        <taxon>Liliopsida</taxon>
        <taxon>Arecaceae</taxon>
        <taxon>Coryphoideae</taxon>
        <taxon>Phoeniceae</taxon>
        <taxon>Phoenix</taxon>
    </lineage>
</organism>
<dbReference type="GeneID" id="103716935"/>
<keyword evidence="3" id="KW-1185">Reference proteome</keyword>
<gene>
    <name evidence="4" type="primary">LOC103716935</name>
</gene>
<dbReference type="PANTHER" id="PTHR47926">
    <property type="entry name" value="PENTATRICOPEPTIDE REPEAT-CONTAINING PROTEIN"/>
    <property type="match status" value="1"/>
</dbReference>
<dbReference type="InterPro" id="IPR011990">
    <property type="entry name" value="TPR-like_helical_dom_sf"/>
</dbReference>
<dbReference type="PANTHER" id="PTHR47926:SF347">
    <property type="entry name" value="PENTATRICOPEPTIDE REPEAT-CONTAINING PROTEIN"/>
    <property type="match status" value="1"/>
</dbReference>
<sequence length="398" mass="44861">MGYAEAGEHAEALRIFKEMVENDQLVMNEHVYSCALRACARTLFLFDRRRIQAQVIKSKMASNAFEGTSLVDVYEKSGDKQSAKKAFLEISEPSAVSWNVLIAGGLSGEEVLRLFGRMRLPGISPDHMTFACVLRACKDILTMRMVQRLRGLTVKMMEVELDVLDAKVFLKCTWILVALMKLHEAVGLFLEALEMEIELSEVTMTSLLMTEGLDQWKQFHALVIKFGYCDNIVSVSMIGSLIRMYSEHHCLDDALRLFEQIDHPDLVLWTSAFSGFSRSGKSQDGINLYLEEASRLFNEMPERDLASWNAMISSLAQHGFADQAIGTFQELLKQTDIKPNNITSVGVLSTCSRHGMVEKGYQCFKSIQEPAVDHYSCVVDMFGRTGRLKEAMDVFQSQ</sequence>
<dbReference type="InterPro" id="IPR002885">
    <property type="entry name" value="PPR_rpt"/>
</dbReference>
<reference evidence="4" key="1">
    <citation type="submission" date="2025-08" db="UniProtKB">
        <authorList>
            <consortium name="RefSeq"/>
        </authorList>
    </citation>
    <scope>IDENTIFICATION</scope>
    <source>
        <tissue evidence="4">Young leaves</tissue>
    </source>
</reference>
<dbReference type="NCBIfam" id="TIGR00756">
    <property type="entry name" value="PPR"/>
    <property type="match status" value="1"/>
</dbReference>
<evidence type="ECO:0000313" key="3">
    <source>
        <dbReference type="Proteomes" id="UP000228380"/>
    </source>
</evidence>
<feature type="repeat" description="PPR" evidence="2">
    <location>
        <begin position="304"/>
        <end position="339"/>
    </location>
</feature>
<name>A0A8B7CP74_PHODC</name>
<dbReference type="Pfam" id="PF01535">
    <property type="entry name" value="PPR"/>
    <property type="match status" value="4"/>
</dbReference>
<dbReference type="GO" id="GO:0003723">
    <property type="term" value="F:RNA binding"/>
    <property type="evidence" value="ECO:0007669"/>
    <property type="project" value="InterPro"/>
</dbReference>
<dbReference type="RefSeq" id="XP_008803361.2">
    <property type="nucleotide sequence ID" value="XM_008805139.2"/>
</dbReference>
<evidence type="ECO:0000256" key="1">
    <source>
        <dbReference type="ARBA" id="ARBA00022737"/>
    </source>
</evidence>
<dbReference type="KEGG" id="pda:103716935"/>
<evidence type="ECO:0000256" key="2">
    <source>
        <dbReference type="PROSITE-ProRule" id="PRU00708"/>
    </source>
</evidence>
<protein>
    <submittedName>
        <fullName evidence="4">Pentatricopeptide repeat-containing protein At2g13600-like</fullName>
    </submittedName>
</protein>
<dbReference type="GO" id="GO:0009451">
    <property type="term" value="P:RNA modification"/>
    <property type="evidence" value="ECO:0007669"/>
    <property type="project" value="InterPro"/>
</dbReference>
<evidence type="ECO:0000313" key="4">
    <source>
        <dbReference type="RefSeq" id="XP_008803361.2"/>
    </source>
</evidence>
<keyword evidence="1" id="KW-0677">Repeat</keyword>
<dbReference type="OrthoDB" id="1870791at2759"/>
<dbReference type="Gene3D" id="1.25.40.10">
    <property type="entry name" value="Tetratricopeptide repeat domain"/>
    <property type="match status" value="3"/>
</dbReference>
<accession>A0A8B7CP74</accession>
<dbReference type="AlphaFoldDB" id="A0A8B7CP74"/>
<dbReference type="Proteomes" id="UP000228380">
    <property type="component" value="Unplaced"/>
</dbReference>
<dbReference type="InterPro" id="IPR046960">
    <property type="entry name" value="PPR_At4g14850-like_plant"/>
</dbReference>